<dbReference type="GO" id="GO:0006355">
    <property type="term" value="P:regulation of DNA-templated transcription"/>
    <property type="evidence" value="ECO:0007669"/>
    <property type="project" value="TreeGrafter"/>
</dbReference>
<dbReference type="Pfam" id="PF01965">
    <property type="entry name" value="DJ-1_PfpI"/>
    <property type="match status" value="1"/>
</dbReference>
<evidence type="ECO:0000259" key="1">
    <source>
        <dbReference type="Pfam" id="PF01965"/>
    </source>
</evidence>
<name>A0A1E3VVE6_9HYPH</name>
<feature type="domain" description="DJ-1/PfpI" evidence="1">
    <location>
        <begin position="18"/>
        <end position="171"/>
    </location>
</feature>
<protein>
    <submittedName>
        <fullName evidence="2">AraC family transcriptional regulator</fullName>
    </submittedName>
</protein>
<dbReference type="PANTHER" id="PTHR43130">
    <property type="entry name" value="ARAC-FAMILY TRANSCRIPTIONAL REGULATOR"/>
    <property type="match status" value="1"/>
</dbReference>
<comment type="caution">
    <text evidence="2">The sequence shown here is derived from an EMBL/GenBank/DDBJ whole genome shotgun (WGS) entry which is preliminary data.</text>
</comment>
<evidence type="ECO:0000313" key="3">
    <source>
        <dbReference type="Proteomes" id="UP000094172"/>
    </source>
</evidence>
<accession>A0A1E3VVE6</accession>
<dbReference type="RefSeq" id="WP_069443086.1">
    <property type="nucleotide sequence ID" value="NZ_LPWE01000001.1"/>
</dbReference>
<gene>
    <name evidence="2" type="ORF">AUC70_00460</name>
</gene>
<dbReference type="InterPro" id="IPR052158">
    <property type="entry name" value="INH-QAR"/>
</dbReference>
<keyword evidence="3" id="KW-1185">Reference proteome</keyword>
<dbReference type="AlphaFoldDB" id="A0A1E3VVE6"/>
<dbReference type="Proteomes" id="UP000094172">
    <property type="component" value="Unassembled WGS sequence"/>
</dbReference>
<dbReference type="CDD" id="cd03139">
    <property type="entry name" value="GATase1_PfpI_2"/>
    <property type="match status" value="1"/>
</dbReference>
<dbReference type="PANTHER" id="PTHR43130:SF2">
    <property type="entry name" value="DJ-1_PFPI DOMAIN-CONTAINING PROTEIN"/>
    <property type="match status" value="1"/>
</dbReference>
<dbReference type="InterPro" id="IPR029062">
    <property type="entry name" value="Class_I_gatase-like"/>
</dbReference>
<proteinExistence type="predicted"/>
<dbReference type="EMBL" id="LPWE01000001">
    <property type="protein sequence ID" value="ODR97528.1"/>
    <property type="molecule type" value="Genomic_DNA"/>
</dbReference>
<dbReference type="STRING" id="1774970.AUC70_00460"/>
<sequence>MIPEGRIPDDQSLEIGSLLFEGLDQIDLTGPFEVFARLPNTTTRLYGLTDAPVRDVGGLQLTPDGSVLDAPQLDVLHIPGGGGQEALMRDEALLHWIRRQAEGARILFSVCTGAICGAAGLLKGRKATTYWTVQHLLPLFGATPVDARVVVDGSLVCAGGVTSGIDGALRVAAMLRGDEAAKTIQLAMQYAPDPPFDAGSPDTAPEAAVSAVRNATAELTARREQTAREVARRLGVSVPTNG</sequence>
<organism evidence="2 3">
    <name type="scientific">Methyloceanibacter stevinii</name>
    <dbReference type="NCBI Taxonomy" id="1774970"/>
    <lineage>
        <taxon>Bacteria</taxon>
        <taxon>Pseudomonadati</taxon>
        <taxon>Pseudomonadota</taxon>
        <taxon>Alphaproteobacteria</taxon>
        <taxon>Hyphomicrobiales</taxon>
        <taxon>Hyphomicrobiaceae</taxon>
        <taxon>Methyloceanibacter</taxon>
    </lineage>
</organism>
<dbReference type="InterPro" id="IPR002818">
    <property type="entry name" value="DJ-1/PfpI"/>
</dbReference>
<dbReference type="SUPFAM" id="SSF52317">
    <property type="entry name" value="Class I glutamine amidotransferase-like"/>
    <property type="match status" value="1"/>
</dbReference>
<evidence type="ECO:0000313" key="2">
    <source>
        <dbReference type="EMBL" id="ODR97528.1"/>
    </source>
</evidence>
<reference evidence="2 3" key="1">
    <citation type="journal article" date="2016" name="Environ. Microbiol.">
        <title>New Methyloceanibacter diversity from North Sea sediments includes methanotroph containing solely the soluble methane monooxygenase.</title>
        <authorList>
            <person name="Vekeman B."/>
            <person name="Kerckhof F.M."/>
            <person name="Cremers G."/>
            <person name="de Vos P."/>
            <person name="Vandamme P."/>
            <person name="Boon N."/>
            <person name="Op den Camp H.J."/>
            <person name="Heylen K."/>
        </authorList>
    </citation>
    <scope>NUCLEOTIDE SEQUENCE [LARGE SCALE GENOMIC DNA]</scope>
    <source>
        <strain evidence="2 3">R-67176</strain>
    </source>
</reference>
<dbReference type="Gene3D" id="3.40.50.880">
    <property type="match status" value="1"/>
</dbReference>